<dbReference type="Proteomes" id="UP000748108">
    <property type="component" value="Unassembled WGS sequence"/>
</dbReference>
<dbReference type="Proteomes" id="UP000244180">
    <property type="component" value="Unassembled WGS sequence"/>
</dbReference>
<evidence type="ECO:0000313" key="5">
    <source>
        <dbReference type="Proteomes" id="UP000243024"/>
    </source>
</evidence>
<dbReference type="EMBL" id="JAHHQF010000050">
    <property type="protein sequence ID" value="MBT9282178.1"/>
    <property type="molecule type" value="Genomic_DNA"/>
</dbReference>
<keyword evidence="1" id="KW-0472">Membrane</keyword>
<evidence type="ECO:0000313" key="4">
    <source>
        <dbReference type="EMBL" id="PTQ54559.1"/>
    </source>
</evidence>
<evidence type="ECO:0000313" key="6">
    <source>
        <dbReference type="Proteomes" id="UP000244180"/>
    </source>
</evidence>
<protein>
    <recommendedName>
        <fullName evidence="7">ATP synthase protein I</fullName>
    </recommendedName>
</protein>
<gene>
    <name evidence="4" type="ORF">HSCHL_0138</name>
    <name evidence="2" type="ORF">KM312_05915</name>
    <name evidence="3" type="ORF">SA87_07070</name>
</gene>
<feature type="transmembrane region" description="Helical" evidence="1">
    <location>
        <begin position="64"/>
        <end position="85"/>
    </location>
</feature>
<evidence type="ECO:0000256" key="1">
    <source>
        <dbReference type="SAM" id="Phobius"/>
    </source>
</evidence>
<keyword evidence="1" id="KW-1133">Transmembrane helix</keyword>
<organism evidence="3 5">
    <name type="scientific">Hydrogenibacillus schlegelii</name>
    <name type="common">Bacillus schlegelii</name>
    <dbReference type="NCBI Taxonomy" id="1484"/>
    <lineage>
        <taxon>Bacteria</taxon>
        <taxon>Bacillati</taxon>
        <taxon>Bacillota</taxon>
        <taxon>Bacilli</taxon>
        <taxon>Bacillales</taxon>
        <taxon>Bacillales Family X. Incertae Sedis</taxon>
        <taxon>Hydrogenibacillus</taxon>
    </lineage>
</organism>
<comment type="caution">
    <text evidence="3">The sequence shown here is derived from an EMBL/GenBank/DDBJ whole genome shotgun (WGS) entry which is preliminary data.</text>
</comment>
<keyword evidence="1" id="KW-0812">Transmembrane</keyword>
<dbReference type="STRING" id="1484.SA87_07070"/>
<feature type="transmembrane region" description="Helical" evidence="1">
    <location>
        <begin position="91"/>
        <end position="111"/>
    </location>
</feature>
<sequence length="122" mass="12186">MEAAGVPRAIAALFVLAGAVALLGIAGVWPPVSFGLALGAAIGLVNAVQLAGRVRRLIEAPGRGGLGTAFRFALAALGAALAVRSGGAIDVRAYAAGLLAVPFFLAAAASYERRLPPGARRR</sequence>
<keyword evidence="5" id="KW-1185">Reference proteome</keyword>
<feature type="transmembrane region" description="Helical" evidence="1">
    <location>
        <begin position="9"/>
        <end position="28"/>
    </location>
</feature>
<dbReference type="RefSeq" id="WP_066201532.1">
    <property type="nucleotide sequence ID" value="NZ_CBCSAS010000008.1"/>
</dbReference>
<reference evidence="3 5" key="1">
    <citation type="submission" date="2015-09" db="EMBL/GenBank/DDBJ databases">
        <title>Draft genome sequence of Hydrogenibacillus schlegelii DSM 2000.</title>
        <authorList>
            <person name="Hemp J."/>
        </authorList>
    </citation>
    <scope>NUCLEOTIDE SEQUENCE [LARGE SCALE GENOMIC DNA]</scope>
    <source>
        <strain evidence="3 5">MA 48</strain>
    </source>
</reference>
<dbReference type="AlphaFoldDB" id="A0A132N9G3"/>
<dbReference type="EMBL" id="JXBB01000023">
    <property type="protein sequence ID" value="OAR04204.1"/>
    <property type="molecule type" value="Genomic_DNA"/>
</dbReference>
<accession>A0A132N9G3</accession>
<evidence type="ECO:0008006" key="7">
    <source>
        <dbReference type="Google" id="ProtNLM"/>
    </source>
</evidence>
<proteinExistence type="predicted"/>
<evidence type="ECO:0000313" key="3">
    <source>
        <dbReference type="EMBL" id="OAR04204.1"/>
    </source>
</evidence>
<dbReference type="Proteomes" id="UP000243024">
    <property type="component" value="Unassembled WGS sequence"/>
</dbReference>
<reference evidence="4 6" key="2">
    <citation type="submission" date="2017-08" db="EMBL/GenBank/DDBJ databases">
        <title>Burning lignite coal seam in the remote Altai Mountains harbors a hydrogen-driven thermophilic microbial community.</title>
        <authorList>
            <person name="Kadnikov V.V."/>
            <person name="Mardanov A.V."/>
            <person name="Ivasenko D."/>
            <person name="Beletsky A.V."/>
            <person name="Karnachuk O.V."/>
            <person name="Ravin N.V."/>
        </authorList>
    </citation>
    <scope>NUCLEOTIDE SEQUENCE [LARGE SCALE GENOMIC DNA]</scope>
    <source>
        <strain evidence="4">AL33</strain>
    </source>
</reference>
<feature type="transmembrane region" description="Helical" evidence="1">
    <location>
        <begin position="34"/>
        <end position="52"/>
    </location>
</feature>
<name>A0A132N9G3_HYDSH</name>
<dbReference type="EMBL" id="PEBV01000003">
    <property type="protein sequence ID" value="PTQ54559.1"/>
    <property type="molecule type" value="Genomic_DNA"/>
</dbReference>
<reference evidence="2" key="3">
    <citation type="journal article" date="2021" name="Microbiology">
        <title>Metagenomic Analysis of the Microbial Community in the Underground Coal Fire Area (Kemerovo Region, Russia) Revealed Predominance of Thermophilic Members of the Phyla Deinococcus-thermus, Aquificae, and Firmicutes.</title>
        <authorList>
            <person name="Kadnikov V."/>
            <person name="Mardanov A.V."/>
            <person name="Beletsky A.V."/>
            <person name="Karnachuk O.V."/>
            <person name="Ravin N.V."/>
        </authorList>
    </citation>
    <scope>NUCLEOTIDE SEQUENCE</scope>
    <source>
        <strain evidence="2">RBS10-49</strain>
    </source>
</reference>
<evidence type="ECO:0000313" key="2">
    <source>
        <dbReference type="EMBL" id="MBT9282178.1"/>
    </source>
</evidence>